<comment type="subcellular location">
    <subcellularLocation>
        <location evidence="1">Cell membrane</location>
        <topology evidence="1">Multi-pass membrane protein</topology>
    </subcellularLocation>
</comment>
<keyword evidence="7 11" id="KW-1133">Transmembrane helix</keyword>
<evidence type="ECO:0000256" key="8">
    <source>
        <dbReference type="ARBA" id="ARBA00023136"/>
    </source>
</evidence>
<dbReference type="Pfam" id="PF02687">
    <property type="entry name" value="FtsX"/>
    <property type="match status" value="1"/>
</dbReference>
<dbReference type="RefSeq" id="WP_181752674.1">
    <property type="nucleotide sequence ID" value="NZ_JACEIQ010000014.1"/>
</dbReference>
<dbReference type="PANTHER" id="PTHR47755">
    <property type="entry name" value="CELL DIVISION PROTEIN FTSX"/>
    <property type="match status" value="1"/>
</dbReference>
<evidence type="ECO:0000256" key="4">
    <source>
        <dbReference type="ARBA" id="ARBA00022475"/>
    </source>
</evidence>
<accession>A0A7W1WSP7</accession>
<comment type="similarity">
    <text evidence="2 10">Belongs to the ABC-4 integral membrane protein family. FtsX subfamily.</text>
</comment>
<evidence type="ECO:0000256" key="10">
    <source>
        <dbReference type="PIRNR" id="PIRNR003097"/>
    </source>
</evidence>
<evidence type="ECO:0000256" key="7">
    <source>
        <dbReference type="ARBA" id="ARBA00022989"/>
    </source>
</evidence>
<feature type="transmembrane region" description="Helical" evidence="11">
    <location>
        <begin position="175"/>
        <end position="200"/>
    </location>
</feature>
<comment type="function">
    <text evidence="10">Part of the ABC transporter FtsEX involved in asymmetric cellular division facilitating the initiation of sporulation.</text>
</comment>
<dbReference type="Gene3D" id="3.30.70.3040">
    <property type="match status" value="1"/>
</dbReference>
<keyword evidence="9 10" id="KW-0131">Cell cycle</keyword>
<keyword evidence="5 10" id="KW-0132">Cell division</keyword>
<dbReference type="PIRSF" id="PIRSF003097">
    <property type="entry name" value="FtsX"/>
    <property type="match status" value="1"/>
</dbReference>
<comment type="caution">
    <text evidence="14">The sequence shown here is derived from an EMBL/GenBank/DDBJ whole genome shotgun (WGS) entry which is preliminary data.</text>
</comment>
<reference evidence="14 15" key="1">
    <citation type="submission" date="2020-07" db="EMBL/GenBank/DDBJ databases">
        <authorList>
            <person name="Feng H."/>
        </authorList>
    </citation>
    <scope>NUCLEOTIDE SEQUENCE [LARGE SCALE GENOMIC DNA]</scope>
    <source>
        <strain evidence="15">s-10</strain>
    </source>
</reference>
<feature type="transmembrane region" description="Helical" evidence="11">
    <location>
        <begin position="221"/>
        <end position="249"/>
    </location>
</feature>
<name>A0A7W1WSP7_9BACL</name>
<evidence type="ECO:0000256" key="6">
    <source>
        <dbReference type="ARBA" id="ARBA00022692"/>
    </source>
</evidence>
<dbReference type="InterPro" id="IPR058204">
    <property type="entry name" value="FtsX_firmicutes-type"/>
</dbReference>
<dbReference type="Pfam" id="PF18075">
    <property type="entry name" value="FtsX_ECD"/>
    <property type="match status" value="1"/>
</dbReference>
<sequence length="299" mass="33254">MKIDTMIRHFREAYRGVKRNTWMSFSAISAVAVTLFIFGIFLVFAFNINYMTKELNKQVAIRALVNAQYNAKQQEELTKDIQALPSVKKATFIPKEQGLKQMKASWGEGSEEIFAEMEGEGENPFPDIIAVEPKDPKKIKQVEAEVEKFDGIDDADSGDGVTDRLLNFSGWVQNVVLVFGLGLAVLAAFLISNTIKLTIIARRQEIEIMRLVGASNWFIRWPFFIEGAFIGVMGAIVPIGLVLILYQAALSSLEVGEYSILKLMPMLELGVYVALCIFALGAAIGMSGSIISIRRFLKI</sequence>
<dbReference type="PANTHER" id="PTHR47755:SF1">
    <property type="entry name" value="CELL DIVISION PROTEIN FTSX"/>
    <property type="match status" value="1"/>
</dbReference>
<evidence type="ECO:0000259" key="13">
    <source>
        <dbReference type="Pfam" id="PF18075"/>
    </source>
</evidence>
<protein>
    <recommendedName>
        <fullName evidence="3 10">Cell division protein FtsX</fullName>
    </recommendedName>
</protein>
<dbReference type="NCBIfam" id="NF038347">
    <property type="entry name" value="FtsX_Gpos"/>
    <property type="match status" value="1"/>
</dbReference>
<feature type="transmembrane region" description="Helical" evidence="11">
    <location>
        <begin position="269"/>
        <end position="293"/>
    </location>
</feature>
<proteinExistence type="inferred from homology"/>
<evidence type="ECO:0000256" key="5">
    <source>
        <dbReference type="ARBA" id="ARBA00022618"/>
    </source>
</evidence>
<keyword evidence="6 11" id="KW-0812">Transmembrane</keyword>
<evidence type="ECO:0000256" key="9">
    <source>
        <dbReference type="ARBA" id="ARBA00023306"/>
    </source>
</evidence>
<dbReference type="Proteomes" id="UP000535491">
    <property type="component" value="Unassembled WGS sequence"/>
</dbReference>
<dbReference type="GO" id="GO:0051301">
    <property type="term" value="P:cell division"/>
    <property type="evidence" value="ECO:0007669"/>
    <property type="project" value="UniProtKB-KW"/>
</dbReference>
<organism evidence="14 15">
    <name type="scientific">Paenactinomyces guangxiensis</name>
    <dbReference type="NCBI Taxonomy" id="1490290"/>
    <lineage>
        <taxon>Bacteria</taxon>
        <taxon>Bacillati</taxon>
        <taxon>Bacillota</taxon>
        <taxon>Bacilli</taxon>
        <taxon>Bacillales</taxon>
        <taxon>Thermoactinomycetaceae</taxon>
        <taxon>Paenactinomyces</taxon>
    </lineage>
</organism>
<feature type="domain" description="ABC3 transporter permease C-terminal" evidence="12">
    <location>
        <begin position="178"/>
        <end position="299"/>
    </location>
</feature>
<dbReference type="InterPro" id="IPR003838">
    <property type="entry name" value="ABC3_permease_C"/>
</dbReference>
<evidence type="ECO:0000256" key="11">
    <source>
        <dbReference type="SAM" id="Phobius"/>
    </source>
</evidence>
<feature type="domain" description="FtsX extracellular" evidence="13">
    <location>
        <begin position="59"/>
        <end position="154"/>
    </location>
</feature>
<feature type="transmembrane region" description="Helical" evidence="11">
    <location>
        <begin position="21"/>
        <end position="46"/>
    </location>
</feature>
<keyword evidence="4 10" id="KW-1003">Cell membrane</keyword>
<evidence type="ECO:0000256" key="3">
    <source>
        <dbReference type="ARBA" id="ARBA00021907"/>
    </source>
</evidence>
<evidence type="ECO:0000259" key="12">
    <source>
        <dbReference type="Pfam" id="PF02687"/>
    </source>
</evidence>
<dbReference type="InterPro" id="IPR004513">
    <property type="entry name" value="FtsX"/>
</dbReference>
<dbReference type="EMBL" id="JACEIQ010000014">
    <property type="protein sequence ID" value="MBA4495336.1"/>
    <property type="molecule type" value="Genomic_DNA"/>
</dbReference>
<gene>
    <name evidence="14" type="ORF">H1191_13580</name>
</gene>
<dbReference type="InterPro" id="IPR040690">
    <property type="entry name" value="FtsX_ECD"/>
</dbReference>
<keyword evidence="8 10" id="KW-0472">Membrane</keyword>
<dbReference type="GO" id="GO:0005886">
    <property type="term" value="C:plasma membrane"/>
    <property type="evidence" value="ECO:0007669"/>
    <property type="project" value="UniProtKB-SubCell"/>
</dbReference>
<evidence type="ECO:0000256" key="1">
    <source>
        <dbReference type="ARBA" id="ARBA00004651"/>
    </source>
</evidence>
<evidence type="ECO:0000313" key="15">
    <source>
        <dbReference type="Proteomes" id="UP000535491"/>
    </source>
</evidence>
<dbReference type="AlphaFoldDB" id="A0A7W1WSP7"/>
<keyword evidence="15" id="KW-1185">Reference proteome</keyword>
<evidence type="ECO:0000313" key="14">
    <source>
        <dbReference type="EMBL" id="MBA4495336.1"/>
    </source>
</evidence>
<evidence type="ECO:0000256" key="2">
    <source>
        <dbReference type="ARBA" id="ARBA00007379"/>
    </source>
</evidence>